<dbReference type="RefSeq" id="WP_182537777.1">
    <property type="nucleotide sequence ID" value="NZ_JACGXA010000001.1"/>
</dbReference>
<accession>A0A7W3IYK8</accession>
<feature type="transmembrane region" description="Helical" evidence="1">
    <location>
        <begin position="6"/>
        <end position="26"/>
    </location>
</feature>
<dbReference type="AlphaFoldDB" id="A0A7W3IYK8"/>
<evidence type="ECO:0000313" key="2">
    <source>
        <dbReference type="EMBL" id="MBA8803015.1"/>
    </source>
</evidence>
<reference evidence="2 3" key="1">
    <citation type="submission" date="2020-07" db="EMBL/GenBank/DDBJ databases">
        <title>Sequencing the genomes of 1000 actinobacteria strains.</title>
        <authorList>
            <person name="Klenk H.-P."/>
        </authorList>
    </citation>
    <scope>NUCLEOTIDE SEQUENCE [LARGE SCALE GENOMIC DNA]</scope>
    <source>
        <strain evidence="2 3">DSM 21349</strain>
    </source>
</reference>
<evidence type="ECO:0000313" key="3">
    <source>
        <dbReference type="Proteomes" id="UP000580910"/>
    </source>
</evidence>
<dbReference type="Proteomes" id="UP000580910">
    <property type="component" value="Unassembled WGS sequence"/>
</dbReference>
<name>A0A7W3IYK8_9ACTN</name>
<dbReference type="EMBL" id="JACGXA010000001">
    <property type="protein sequence ID" value="MBA8803015.1"/>
    <property type="molecule type" value="Genomic_DNA"/>
</dbReference>
<organism evidence="2 3">
    <name type="scientific">Nocardioides ginsengisegetis</name>
    <dbReference type="NCBI Taxonomy" id="661491"/>
    <lineage>
        <taxon>Bacteria</taxon>
        <taxon>Bacillati</taxon>
        <taxon>Actinomycetota</taxon>
        <taxon>Actinomycetes</taxon>
        <taxon>Propionibacteriales</taxon>
        <taxon>Nocardioidaceae</taxon>
        <taxon>Nocardioides</taxon>
    </lineage>
</organism>
<evidence type="ECO:0000256" key="1">
    <source>
        <dbReference type="SAM" id="Phobius"/>
    </source>
</evidence>
<keyword evidence="3" id="KW-1185">Reference proteome</keyword>
<sequence length="52" mass="6049">MTVIPLFVVFALASIWAAFWLIRLAVRYGMNDALRMNRDWFVSQRDRDTSAG</sequence>
<proteinExistence type="predicted"/>
<gene>
    <name evidence="2" type="ORF">FB382_001306</name>
</gene>
<protein>
    <submittedName>
        <fullName evidence="2">Uncharacterized protein</fullName>
    </submittedName>
</protein>
<keyword evidence="1" id="KW-0812">Transmembrane</keyword>
<keyword evidence="1" id="KW-1133">Transmembrane helix</keyword>
<keyword evidence="1" id="KW-0472">Membrane</keyword>
<comment type="caution">
    <text evidence="2">The sequence shown here is derived from an EMBL/GenBank/DDBJ whole genome shotgun (WGS) entry which is preliminary data.</text>
</comment>